<comment type="similarity">
    <text evidence="2">Belongs to the NOSIP family.</text>
</comment>
<proteinExistence type="inferred from homology"/>
<evidence type="ECO:0000256" key="1">
    <source>
        <dbReference type="ARBA" id="ARBA00004123"/>
    </source>
</evidence>
<evidence type="ECO:0000256" key="2">
    <source>
        <dbReference type="ARBA" id="ARBA00008126"/>
    </source>
</evidence>
<sequence length="322" mass="34779">MGKHSKNNNDRGFFSHAERKAAAYGRHSSSMLGGHNTGANFKEWGWGTESRTLDSDSMKDIDACSLTLQPCVEPVVTPSGVLYDKEAIIKFILARKKEIARETEAWEAQQASDASSVAAAASEAHESRIQEFVAQQEGLSQADLRARAASGSSAVTTVASMGRTLVMDKGRHAADTSFWVVSNTPEAQARVAKPDGVVRCPITNEPLKLKAMIPVIFTPTDEGSSSAELVAKKSNERYMCPLSKKALSNVNPVTILRPSGMALSTTFVKDCIRKDMLDPFTDPPTKLKEKDIVALRVEGTGFAARTAEDLLKVTAVTSSSRM</sequence>
<dbReference type="EMBL" id="HBGU01048296">
    <property type="protein sequence ID" value="CAD9487199.1"/>
    <property type="molecule type" value="Transcribed_RNA"/>
</dbReference>
<dbReference type="InterPro" id="IPR016818">
    <property type="entry name" value="NOSIP"/>
</dbReference>
<comment type="subcellular location">
    <subcellularLocation>
        <location evidence="1">Nucleus</location>
    </subcellularLocation>
</comment>
<evidence type="ECO:0000256" key="3">
    <source>
        <dbReference type="ARBA" id="ARBA00023242"/>
    </source>
</evidence>
<dbReference type="CDD" id="cd16661">
    <property type="entry name" value="RING-Ubox1_NOSIP"/>
    <property type="match status" value="1"/>
</dbReference>
<dbReference type="Pfam" id="PF15906">
    <property type="entry name" value="zf-NOSIP"/>
    <property type="match status" value="1"/>
</dbReference>
<dbReference type="PANTHER" id="PTHR13063">
    <property type="entry name" value="ENOS INTERACTING PROTEIN"/>
    <property type="match status" value="1"/>
</dbReference>
<dbReference type="SUPFAM" id="SSF57850">
    <property type="entry name" value="RING/U-box"/>
    <property type="match status" value="1"/>
</dbReference>
<organism evidence="5">
    <name type="scientific">Haptolina brevifila</name>
    <dbReference type="NCBI Taxonomy" id="156173"/>
    <lineage>
        <taxon>Eukaryota</taxon>
        <taxon>Haptista</taxon>
        <taxon>Haptophyta</taxon>
        <taxon>Prymnesiophyceae</taxon>
        <taxon>Prymnesiales</taxon>
        <taxon>Prymnesiaceae</taxon>
        <taxon>Haptolina</taxon>
    </lineage>
</organism>
<dbReference type="GO" id="GO:0061630">
    <property type="term" value="F:ubiquitin protein ligase activity"/>
    <property type="evidence" value="ECO:0007669"/>
    <property type="project" value="InterPro"/>
</dbReference>
<protein>
    <recommendedName>
        <fullName evidence="4">Nitric oxide synthase-interacting protein zinc-finger domain-containing protein</fullName>
    </recommendedName>
</protein>
<dbReference type="PANTHER" id="PTHR13063:SF10">
    <property type="entry name" value="NITRIC OXIDE SYNTHASE-INTERACTING PROTEIN"/>
    <property type="match status" value="1"/>
</dbReference>
<reference evidence="5" key="1">
    <citation type="submission" date="2021-01" db="EMBL/GenBank/DDBJ databases">
        <authorList>
            <person name="Corre E."/>
            <person name="Pelletier E."/>
            <person name="Niang G."/>
            <person name="Scheremetjew M."/>
            <person name="Finn R."/>
            <person name="Kale V."/>
            <person name="Holt S."/>
            <person name="Cochrane G."/>
            <person name="Meng A."/>
            <person name="Brown T."/>
            <person name="Cohen L."/>
        </authorList>
    </citation>
    <scope>NUCLEOTIDE SEQUENCE</scope>
    <source>
        <strain evidence="5">UTEX LB 985</strain>
    </source>
</reference>
<dbReference type="InterPro" id="IPR031790">
    <property type="entry name" value="Znf-NOSIP"/>
</dbReference>
<gene>
    <name evidence="5" type="ORF">CBRE1094_LOCUS26305</name>
</gene>
<keyword evidence="3" id="KW-0539">Nucleus</keyword>
<dbReference type="GO" id="GO:0005634">
    <property type="term" value="C:nucleus"/>
    <property type="evidence" value="ECO:0007669"/>
    <property type="project" value="UniProtKB-SubCell"/>
</dbReference>
<evidence type="ECO:0000313" key="5">
    <source>
        <dbReference type="EMBL" id="CAD9487199.1"/>
    </source>
</evidence>
<dbReference type="AlphaFoldDB" id="A0A7S2MJN3"/>
<accession>A0A7S2MJN3</accession>
<feature type="domain" description="Nitric oxide synthase-interacting protein zinc-finger" evidence="4">
    <location>
        <begin position="44"/>
        <end position="96"/>
    </location>
</feature>
<name>A0A7S2MJN3_9EUKA</name>
<dbReference type="InterPro" id="IPR013083">
    <property type="entry name" value="Znf_RING/FYVE/PHD"/>
</dbReference>
<evidence type="ECO:0000259" key="4">
    <source>
        <dbReference type="Pfam" id="PF15906"/>
    </source>
</evidence>
<dbReference type="Gene3D" id="3.30.40.10">
    <property type="entry name" value="Zinc/RING finger domain, C3HC4 (zinc finger)"/>
    <property type="match status" value="1"/>
</dbReference>